<dbReference type="AlphaFoldDB" id="A0AAV6YNI4"/>
<protein>
    <submittedName>
        <fullName evidence="1">Uncharacterized protein</fullName>
    </submittedName>
</protein>
<reference evidence="1" key="1">
    <citation type="thesis" date="2020" institute="ProQuest LLC" country="789 East Eisenhower Parkway, Ann Arbor, MI, USA">
        <title>Comparative Genomics and Chromosome Evolution.</title>
        <authorList>
            <person name="Mudd A.B."/>
        </authorList>
    </citation>
    <scope>NUCLEOTIDE SEQUENCE</scope>
    <source>
        <strain evidence="1">237g6f4</strain>
        <tissue evidence="1">Blood</tissue>
    </source>
</reference>
<organism evidence="1 2">
    <name type="scientific">Engystomops pustulosus</name>
    <name type="common">Tungara frog</name>
    <name type="synonym">Physalaemus pustulosus</name>
    <dbReference type="NCBI Taxonomy" id="76066"/>
    <lineage>
        <taxon>Eukaryota</taxon>
        <taxon>Metazoa</taxon>
        <taxon>Chordata</taxon>
        <taxon>Craniata</taxon>
        <taxon>Vertebrata</taxon>
        <taxon>Euteleostomi</taxon>
        <taxon>Amphibia</taxon>
        <taxon>Batrachia</taxon>
        <taxon>Anura</taxon>
        <taxon>Neobatrachia</taxon>
        <taxon>Hyloidea</taxon>
        <taxon>Leptodactylidae</taxon>
        <taxon>Leiuperinae</taxon>
        <taxon>Engystomops</taxon>
    </lineage>
</organism>
<sequence>MLVEHSQGSLPFNLLPKFVGFIGWSADHKDTVMRLLRREKKGKSTKGLSWSVRQMEECHCGRGAYFFVFCSLHLQQSLQIS</sequence>
<dbReference type="EMBL" id="WNYA01042244">
    <property type="protein sequence ID" value="KAG8536510.1"/>
    <property type="molecule type" value="Genomic_DNA"/>
</dbReference>
<accession>A0AAV6YNI4</accession>
<evidence type="ECO:0000313" key="2">
    <source>
        <dbReference type="Proteomes" id="UP000824782"/>
    </source>
</evidence>
<name>A0AAV6YNI4_ENGPU</name>
<comment type="caution">
    <text evidence="1">The sequence shown here is derived from an EMBL/GenBank/DDBJ whole genome shotgun (WGS) entry which is preliminary data.</text>
</comment>
<gene>
    <name evidence="1" type="ORF">GDO81_026210</name>
</gene>
<evidence type="ECO:0000313" key="1">
    <source>
        <dbReference type="EMBL" id="KAG8536510.1"/>
    </source>
</evidence>
<dbReference type="Proteomes" id="UP000824782">
    <property type="component" value="Unassembled WGS sequence"/>
</dbReference>
<proteinExistence type="predicted"/>
<keyword evidence="2" id="KW-1185">Reference proteome</keyword>